<accession>A0AAV2R7T9</accession>
<proteinExistence type="predicted"/>
<feature type="non-terminal residue" evidence="1">
    <location>
        <position position="1"/>
    </location>
</feature>
<keyword evidence="2" id="KW-1185">Reference proteome</keyword>
<sequence length="120" mass="14215">ICFYHLYIICSRSSDLLEQYISTKKILKKRLMEHIEKTTESTYSEIQLLRNFLEDSPPEVQVFGGFRVNYEIMTAFIGFVFSYAAIVKSFQDSNQEQCYKNTETNQIFCLFQRENVTNHL</sequence>
<dbReference type="AlphaFoldDB" id="A0AAV2R7T9"/>
<comment type="caution">
    <text evidence="1">The sequence shown here is derived from an EMBL/GenBank/DDBJ whole genome shotgun (WGS) entry which is preliminary data.</text>
</comment>
<reference evidence="1 2" key="1">
    <citation type="submission" date="2024-05" db="EMBL/GenBank/DDBJ databases">
        <authorList>
            <person name="Wallberg A."/>
        </authorList>
    </citation>
    <scope>NUCLEOTIDE SEQUENCE [LARGE SCALE GENOMIC DNA]</scope>
</reference>
<protein>
    <recommendedName>
        <fullName evidence="3">Gustatory receptor</fullName>
    </recommendedName>
</protein>
<evidence type="ECO:0000313" key="2">
    <source>
        <dbReference type="Proteomes" id="UP001497623"/>
    </source>
</evidence>
<evidence type="ECO:0000313" key="1">
    <source>
        <dbReference type="EMBL" id="CAL4116412.1"/>
    </source>
</evidence>
<dbReference type="EMBL" id="CAXKWB010016529">
    <property type="protein sequence ID" value="CAL4116412.1"/>
    <property type="molecule type" value="Genomic_DNA"/>
</dbReference>
<name>A0AAV2R7T9_MEGNR</name>
<dbReference type="Proteomes" id="UP001497623">
    <property type="component" value="Unassembled WGS sequence"/>
</dbReference>
<evidence type="ECO:0008006" key="3">
    <source>
        <dbReference type="Google" id="ProtNLM"/>
    </source>
</evidence>
<organism evidence="1 2">
    <name type="scientific">Meganyctiphanes norvegica</name>
    <name type="common">Northern krill</name>
    <name type="synonym">Thysanopoda norvegica</name>
    <dbReference type="NCBI Taxonomy" id="48144"/>
    <lineage>
        <taxon>Eukaryota</taxon>
        <taxon>Metazoa</taxon>
        <taxon>Ecdysozoa</taxon>
        <taxon>Arthropoda</taxon>
        <taxon>Crustacea</taxon>
        <taxon>Multicrustacea</taxon>
        <taxon>Malacostraca</taxon>
        <taxon>Eumalacostraca</taxon>
        <taxon>Eucarida</taxon>
        <taxon>Euphausiacea</taxon>
        <taxon>Euphausiidae</taxon>
        <taxon>Meganyctiphanes</taxon>
    </lineage>
</organism>
<gene>
    <name evidence="1" type="ORF">MNOR_LOCUS20969</name>
</gene>